<dbReference type="InterPro" id="IPR002646">
    <property type="entry name" value="PolA_pol_head_dom"/>
</dbReference>
<evidence type="ECO:0000256" key="3">
    <source>
        <dbReference type="ARBA" id="ARBA00022694"/>
    </source>
</evidence>
<comment type="caution">
    <text evidence="11">The sequence shown here is derived from an EMBL/GenBank/DDBJ whole genome shotgun (WGS) entry which is preliminary data.</text>
</comment>
<dbReference type="GO" id="GO:0016779">
    <property type="term" value="F:nucleotidyltransferase activity"/>
    <property type="evidence" value="ECO:0007669"/>
    <property type="project" value="UniProtKB-KW"/>
</dbReference>
<dbReference type="CDD" id="cd05398">
    <property type="entry name" value="NT_ClassII-CCAase"/>
    <property type="match status" value="1"/>
</dbReference>
<keyword evidence="6" id="KW-0547">Nucleotide-binding</keyword>
<evidence type="ECO:0000256" key="2">
    <source>
        <dbReference type="ARBA" id="ARBA00022679"/>
    </source>
</evidence>
<dbReference type="Pfam" id="PF12627">
    <property type="entry name" value="PolyA_pol_RNAbd"/>
    <property type="match status" value="1"/>
</dbReference>
<feature type="domain" description="tRNA nucleotidyltransferase/poly(A) polymerase RNA and SrmB- binding" evidence="10">
    <location>
        <begin position="188"/>
        <end position="240"/>
    </location>
</feature>
<evidence type="ECO:0000256" key="7">
    <source>
        <dbReference type="ARBA" id="ARBA00022842"/>
    </source>
</evidence>
<organism evidence="11 12">
    <name type="scientific">Martelella lutilitoris</name>
    <dbReference type="NCBI Taxonomy" id="2583532"/>
    <lineage>
        <taxon>Bacteria</taxon>
        <taxon>Pseudomonadati</taxon>
        <taxon>Pseudomonadota</taxon>
        <taxon>Alphaproteobacteria</taxon>
        <taxon>Hyphomicrobiales</taxon>
        <taxon>Aurantimonadaceae</taxon>
        <taxon>Martelella</taxon>
    </lineage>
</organism>
<reference evidence="11 12" key="1">
    <citation type="submission" date="2019-05" db="EMBL/GenBank/DDBJ databases">
        <authorList>
            <person name="Lee S.D."/>
        </authorList>
    </citation>
    <scope>NUCLEOTIDE SEQUENCE [LARGE SCALE GENOMIC DNA]</scope>
    <source>
        <strain evidence="11 12">GH2-6</strain>
    </source>
</reference>
<dbReference type="OrthoDB" id="9805698at2"/>
<dbReference type="Gene3D" id="3.30.460.10">
    <property type="entry name" value="Beta Polymerase, domain 2"/>
    <property type="match status" value="1"/>
</dbReference>
<dbReference type="EMBL" id="VCLB01000002">
    <property type="protein sequence ID" value="TNB49319.1"/>
    <property type="molecule type" value="Genomic_DNA"/>
</dbReference>
<keyword evidence="7" id="KW-0460">Magnesium</keyword>
<gene>
    <name evidence="11" type="ORF">FF124_04860</name>
</gene>
<dbReference type="PANTHER" id="PTHR46173:SF1">
    <property type="entry name" value="CCA TRNA NUCLEOTIDYLTRANSFERASE 1, MITOCHONDRIAL"/>
    <property type="match status" value="1"/>
</dbReference>
<evidence type="ECO:0000313" key="11">
    <source>
        <dbReference type="EMBL" id="TNB49319.1"/>
    </source>
</evidence>
<evidence type="ECO:0000259" key="9">
    <source>
        <dbReference type="Pfam" id="PF01743"/>
    </source>
</evidence>
<dbReference type="AlphaFoldDB" id="A0A5C4JXF4"/>
<feature type="domain" description="Poly A polymerase head" evidence="9">
    <location>
        <begin position="30"/>
        <end position="151"/>
    </location>
</feature>
<dbReference type="InterPro" id="IPR043519">
    <property type="entry name" value="NT_sf"/>
</dbReference>
<evidence type="ECO:0000256" key="1">
    <source>
        <dbReference type="ARBA" id="ARBA00001946"/>
    </source>
</evidence>
<dbReference type="GO" id="GO:0000166">
    <property type="term" value="F:nucleotide binding"/>
    <property type="evidence" value="ECO:0007669"/>
    <property type="project" value="UniProtKB-KW"/>
</dbReference>
<keyword evidence="8" id="KW-0694">RNA-binding</keyword>
<evidence type="ECO:0000256" key="5">
    <source>
        <dbReference type="ARBA" id="ARBA00022723"/>
    </source>
</evidence>
<dbReference type="PANTHER" id="PTHR46173">
    <property type="entry name" value="CCA TRNA NUCLEOTIDYLTRANSFERASE 1, MITOCHONDRIAL"/>
    <property type="match status" value="1"/>
</dbReference>
<evidence type="ECO:0000256" key="6">
    <source>
        <dbReference type="ARBA" id="ARBA00022741"/>
    </source>
</evidence>
<dbReference type="GO" id="GO:0008033">
    <property type="term" value="P:tRNA processing"/>
    <property type="evidence" value="ECO:0007669"/>
    <property type="project" value="UniProtKB-KW"/>
</dbReference>
<dbReference type="InterPro" id="IPR050264">
    <property type="entry name" value="Bact_CCA-adding_enz_type3_sf"/>
</dbReference>
<dbReference type="InterPro" id="IPR032828">
    <property type="entry name" value="PolyA_RNA-bd"/>
</dbReference>
<dbReference type="GO" id="GO:0046872">
    <property type="term" value="F:metal ion binding"/>
    <property type="evidence" value="ECO:0007669"/>
    <property type="project" value="UniProtKB-KW"/>
</dbReference>
<comment type="similarity">
    <text evidence="8">Belongs to the tRNA nucleotidyltransferase/poly(A) polymerase family.</text>
</comment>
<name>A0A5C4JXF4_9HYPH</name>
<keyword evidence="5" id="KW-0479">Metal-binding</keyword>
<accession>A0A5C4JXF4</accession>
<sequence length="421" mass="45832">MKTVSDDPWFQEHRLQKVLDALNGDGGETRVVGGAVRNALMGMAVGDIDMASTLVPEDVTARAKKAGMKPVPTGIDHGTVTVVCEGKPFEVTTLRADVETFGRHATVRFGTDWAEDAERRDLTINALYADRDGSVIDLVGGLADIETRTVRFIGEADTRITEDYLRILRFFRFFAWYGGGRPDAAGLKASVRHRDGLKSLSAERVWAETKKLLAADDPSRALLWMRQTGVLTIVLPETEKWGIDAVAGLIDAETHFGWTPDPLLRLAAIVPPYDVRLKEMAERLKFSNAERDLMLSFASAPVITASTLAAQLRRLIYTHGKQGLLMRLKLSLAGARTRAAGGDADAIAEAAGYVRLVEVAESWEKPEMPVSGGDIVKAGVPAGPEVGRILASLERQWVESDFELNRAALAARIDALMKGQG</sequence>
<keyword evidence="2 8" id="KW-0808">Transferase</keyword>
<dbReference type="SUPFAM" id="SSF81301">
    <property type="entry name" value="Nucleotidyltransferase"/>
    <property type="match status" value="1"/>
</dbReference>
<dbReference type="RefSeq" id="WP_138747349.1">
    <property type="nucleotide sequence ID" value="NZ_VCLB01000002.1"/>
</dbReference>
<comment type="cofactor">
    <cofactor evidence="1">
        <name>Mg(2+)</name>
        <dbReference type="ChEBI" id="CHEBI:18420"/>
    </cofactor>
</comment>
<evidence type="ECO:0000256" key="8">
    <source>
        <dbReference type="RuleBase" id="RU003953"/>
    </source>
</evidence>
<keyword evidence="3" id="KW-0819">tRNA processing</keyword>
<evidence type="ECO:0000259" key="10">
    <source>
        <dbReference type="Pfam" id="PF12627"/>
    </source>
</evidence>
<evidence type="ECO:0000256" key="4">
    <source>
        <dbReference type="ARBA" id="ARBA00022695"/>
    </source>
</evidence>
<dbReference type="Pfam" id="PF01743">
    <property type="entry name" value="PolyA_pol"/>
    <property type="match status" value="1"/>
</dbReference>
<keyword evidence="4" id="KW-0548">Nucleotidyltransferase</keyword>
<dbReference type="Proteomes" id="UP000307874">
    <property type="component" value="Unassembled WGS sequence"/>
</dbReference>
<dbReference type="Gene3D" id="1.10.3090.10">
    <property type="entry name" value="cca-adding enzyme, domain 2"/>
    <property type="match status" value="1"/>
</dbReference>
<reference evidence="11 12" key="2">
    <citation type="submission" date="2019-06" db="EMBL/GenBank/DDBJ databases">
        <title>Martelella lutilitoris sp. nov., isolated from a tidal mudflat.</title>
        <authorList>
            <person name="Kim Y.-J."/>
        </authorList>
    </citation>
    <scope>NUCLEOTIDE SEQUENCE [LARGE SCALE GENOMIC DNA]</scope>
    <source>
        <strain evidence="11 12">GH2-6</strain>
    </source>
</reference>
<dbReference type="SUPFAM" id="SSF81891">
    <property type="entry name" value="Poly A polymerase C-terminal region-like"/>
    <property type="match status" value="1"/>
</dbReference>
<evidence type="ECO:0000313" key="12">
    <source>
        <dbReference type="Proteomes" id="UP000307874"/>
    </source>
</evidence>
<proteinExistence type="inferred from homology"/>
<dbReference type="GO" id="GO:0000049">
    <property type="term" value="F:tRNA binding"/>
    <property type="evidence" value="ECO:0007669"/>
    <property type="project" value="TreeGrafter"/>
</dbReference>
<protein>
    <submittedName>
        <fullName evidence="11">CCA tRNA nucleotidyltransferase</fullName>
    </submittedName>
</protein>
<keyword evidence="12" id="KW-1185">Reference proteome</keyword>